<proteinExistence type="predicted"/>
<comment type="caution">
    <text evidence="1">The sequence shown here is derived from an EMBL/GenBank/DDBJ whole genome shotgun (WGS) entry which is preliminary data.</text>
</comment>
<dbReference type="AlphaFoldDB" id="A0A5N3ZYX7"/>
<dbReference type="Proteomes" id="UP000327044">
    <property type="component" value="Unassembled WGS sequence"/>
</dbReference>
<name>A0A5N3ZYX7_PHOPY</name>
<keyword evidence="2" id="KW-1185">Reference proteome</keyword>
<sequence length="50" mass="5782">AKALWNVEDSCPLVCTCQLEHLKETAIHRFVKKHGERDPASEIEFRTTNE</sequence>
<reference evidence="1 2" key="1">
    <citation type="journal article" date="2018" name="Elife">
        <title>Firefly genomes illuminate parallel origins of bioluminescence in beetles.</title>
        <authorList>
            <person name="Fallon T.R."/>
            <person name="Lower S.E."/>
            <person name="Chang C.H."/>
            <person name="Bessho-Uehara M."/>
            <person name="Martin G.J."/>
            <person name="Bewick A.J."/>
            <person name="Behringer M."/>
            <person name="Debat H.J."/>
            <person name="Wong I."/>
            <person name="Day J.C."/>
            <person name="Suvorov A."/>
            <person name="Silva C.J."/>
            <person name="Stanger-Hall K.F."/>
            <person name="Hall D.W."/>
            <person name="Schmitz R.J."/>
            <person name="Nelson D.R."/>
            <person name="Lewis S.M."/>
            <person name="Shigenobu S."/>
            <person name="Bybee S.M."/>
            <person name="Larracuente A.M."/>
            <person name="Oba Y."/>
            <person name="Weng J.K."/>
        </authorList>
    </citation>
    <scope>NUCLEOTIDE SEQUENCE [LARGE SCALE GENOMIC DNA]</scope>
    <source>
        <strain evidence="1">1611_PpyrPB1</strain>
        <tissue evidence="1">Whole body</tissue>
    </source>
</reference>
<gene>
    <name evidence="1" type="ORF">PPYR_15396</name>
</gene>
<feature type="non-terminal residue" evidence="1">
    <location>
        <position position="50"/>
    </location>
</feature>
<protein>
    <submittedName>
        <fullName evidence="1">Uncharacterized protein</fullName>
    </submittedName>
</protein>
<accession>A0A5N3ZYX7</accession>
<dbReference type="InParanoid" id="A0A5N3ZYX7"/>
<evidence type="ECO:0000313" key="1">
    <source>
        <dbReference type="EMBL" id="KAB0790267.1"/>
    </source>
</evidence>
<dbReference type="EMBL" id="VVIM01001578">
    <property type="protein sequence ID" value="KAB0790267.1"/>
    <property type="molecule type" value="Genomic_DNA"/>
</dbReference>
<feature type="non-terminal residue" evidence="1">
    <location>
        <position position="1"/>
    </location>
</feature>
<evidence type="ECO:0000313" key="2">
    <source>
        <dbReference type="Proteomes" id="UP000327044"/>
    </source>
</evidence>
<organism evidence="1 2">
    <name type="scientific">Photinus pyralis</name>
    <name type="common">Common eastern firefly</name>
    <name type="synonym">Lampyris pyralis</name>
    <dbReference type="NCBI Taxonomy" id="7054"/>
    <lineage>
        <taxon>Eukaryota</taxon>
        <taxon>Metazoa</taxon>
        <taxon>Ecdysozoa</taxon>
        <taxon>Arthropoda</taxon>
        <taxon>Hexapoda</taxon>
        <taxon>Insecta</taxon>
        <taxon>Pterygota</taxon>
        <taxon>Neoptera</taxon>
        <taxon>Endopterygota</taxon>
        <taxon>Coleoptera</taxon>
        <taxon>Polyphaga</taxon>
        <taxon>Elateriformia</taxon>
        <taxon>Elateroidea</taxon>
        <taxon>Lampyridae</taxon>
        <taxon>Lampyrinae</taxon>
        <taxon>Photinus</taxon>
    </lineage>
</organism>